<protein>
    <submittedName>
        <fullName evidence="3">Transcriptional regulator, MarR family</fullName>
    </submittedName>
</protein>
<feature type="transmembrane region" description="Helical" evidence="1">
    <location>
        <begin position="150"/>
        <end position="171"/>
    </location>
</feature>
<proteinExistence type="predicted"/>
<dbReference type="KEGG" id="mzh:Mzhil_0864"/>
<keyword evidence="1" id="KW-0812">Transmembrane</keyword>
<accession>F7XL19</accession>
<dbReference type="SUPFAM" id="SSF49464">
    <property type="entry name" value="Carboxypeptidase regulatory domain-like"/>
    <property type="match status" value="1"/>
</dbReference>
<dbReference type="Pfam" id="PF24034">
    <property type="entry name" value="DUF7343"/>
    <property type="match status" value="1"/>
</dbReference>
<dbReference type="SUPFAM" id="SSF46785">
    <property type="entry name" value="Winged helix' DNA-binding domain"/>
    <property type="match status" value="1"/>
</dbReference>
<gene>
    <name evidence="3" type="ordered locus">Mzhil_0864</name>
</gene>
<dbReference type="InterPro" id="IPR036390">
    <property type="entry name" value="WH_DNA-bd_sf"/>
</dbReference>
<dbReference type="Proteomes" id="UP000006622">
    <property type="component" value="Chromosome"/>
</dbReference>
<sequence precursor="true">MNFVKSKNVFHFLIAFLILIAIATPVQAGTATVHGAVYDWYTFDLLENTVVEVNSTPPQSLVAKHGIYSFDLSPGEYKISARYYENGTLRAYAEERITIEGQGNYVLDLLLLPAFDDEDLIDSEFNEDMTSIAEERSRPADDDSGISLDMFTLILVFTAFLILVMAGYFLWKNGSAVSMAEKEEKEEKKKDLDNNYPGSSDTLLLSSDLQEVLDIISSHEGRITQKELRKRMNYSEAKVSLMLSELEHNGLIEKFKHGRGNVIILVHKPEKGNK</sequence>
<dbReference type="Gene3D" id="2.60.40.1120">
    <property type="entry name" value="Carboxypeptidase-like, regulatory domain"/>
    <property type="match status" value="1"/>
</dbReference>
<dbReference type="Gene3D" id="1.10.10.10">
    <property type="entry name" value="Winged helix-like DNA-binding domain superfamily/Winged helix DNA-binding domain"/>
    <property type="match status" value="1"/>
</dbReference>
<evidence type="ECO:0000313" key="3">
    <source>
        <dbReference type="EMBL" id="AEH60726.1"/>
    </source>
</evidence>
<evidence type="ECO:0000259" key="2">
    <source>
        <dbReference type="Pfam" id="PF24034"/>
    </source>
</evidence>
<keyword evidence="1" id="KW-1133">Transmembrane helix</keyword>
<organism evidence="3 4">
    <name type="scientific">Methanosalsum zhilinae (strain DSM 4017 / NBRC 107636 / OCM 62 / WeN5)</name>
    <name type="common">Methanohalophilus zhilinae</name>
    <dbReference type="NCBI Taxonomy" id="679901"/>
    <lineage>
        <taxon>Archaea</taxon>
        <taxon>Methanobacteriati</taxon>
        <taxon>Methanobacteriota</taxon>
        <taxon>Stenosarchaea group</taxon>
        <taxon>Methanomicrobia</taxon>
        <taxon>Methanosarcinales</taxon>
        <taxon>Methanosarcinaceae</taxon>
        <taxon>Methanosalsum</taxon>
    </lineage>
</organism>
<keyword evidence="4" id="KW-1185">Reference proteome</keyword>
<keyword evidence="1" id="KW-0472">Membrane</keyword>
<dbReference type="EMBL" id="CP002101">
    <property type="protein sequence ID" value="AEH60726.1"/>
    <property type="molecule type" value="Genomic_DNA"/>
</dbReference>
<reference evidence="3 4" key="1">
    <citation type="submission" date="2010-07" db="EMBL/GenBank/DDBJ databases">
        <title>The complete genome of Methanosalsum zhilinae DSM 4017.</title>
        <authorList>
            <consortium name="US DOE Joint Genome Institute (JGI-PGF)"/>
            <person name="Lucas S."/>
            <person name="Copeland A."/>
            <person name="Lapidus A."/>
            <person name="Glavina del Rio T."/>
            <person name="Dalin E."/>
            <person name="Tice H."/>
            <person name="Bruce D."/>
            <person name="Goodwin L."/>
            <person name="Pitluck S."/>
            <person name="Kyrpides N."/>
            <person name="Mavromatis K."/>
            <person name="Ovchinnikova G."/>
            <person name="Daligault H."/>
            <person name="Detter J.C."/>
            <person name="Han C."/>
            <person name="Tapia R."/>
            <person name="Larimer F."/>
            <person name="Land M."/>
            <person name="Hauser L."/>
            <person name="Markowitz V."/>
            <person name="Cheng J.-F."/>
            <person name="Hugenholtz P."/>
            <person name="Woyke T."/>
            <person name="Wu D."/>
            <person name="Spring S."/>
            <person name="Schueler E."/>
            <person name="Brambilla E."/>
            <person name="Klenk H.-P."/>
            <person name="Eisen J.A."/>
        </authorList>
    </citation>
    <scope>NUCLEOTIDE SEQUENCE [LARGE SCALE GENOMIC DNA]</scope>
    <source>
        <strain evidence="4">DSM 4017 / NBRC 107636 / OCM 62 / WeN5</strain>
    </source>
</reference>
<dbReference type="STRING" id="679901.Mzhil_0864"/>
<dbReference type="AlphaFoldDB" id="F7XL19"/>
<feature type="domain" description="DUF7343" evidence="2">
    <location>
        <begin position="206"/>
        <end position="265"/>
    </location>
</feature>
<dbReference type="InterPro" id="IPR036388">
    <property type="entry name" value="WH-like_DNA-bd_sf"/>
</dbReference>
<dbReference type="RefSeq" id="WP_013898165.1">
    <property type="nucleotide sequence ID" value="NC_015676.1"/>
</dbReference>
<dbReference type="InterPro" id="IPR055767">
    <property type="entry name" value="DUF7343"/>
</dbReference>
<name>F7XL19_METZD</name>
<evidence type="ECO:0000313" key="4">
    <source>
        <dbReference type="Proteomes" id="UP000006622"/>
    </source>
</evidence>
<dbReference type="HOGENOM" id="CLU_062160_0_0_2"/>
<dbReference type="GeneID" id="71811363"/>
<dbReference type="InterPro" id="IPR008969">
    <property type="entry name" value="CarboxyPept-like_regulatory"/>
</dbReference>
<evidence type="ECO:0000256" key="1">
    <source>
        <dbReference type="SAM" id="Phobius"/>
    </source>
</evidence>